<evidence type="ECO:0000313" key="2">
    <source>
        <dbReference type="EMBL" id="MPM53358.1"/>
    </source>
</evidence>
<keyword evidence="1" id="KW-0812">Transmembrane</keyword>
<accession>A0A645AKU5</accession>
<sequence>MNSHYAPLMEELRAMIHTYACMVMAMVVVIRLFLLTTMIIPALYLKSFILLLQLDGHRFMFRDTVLITGHTLWHTGMQHRHLL</sequence>
<proteinExistence type="predicted"/>
<organism evidence="2">
    <name type="scientific">bioreactor metagenome</name>
    <dbReference type="NCBI Taxonomy" id="1076179"/>
    <lineage>
        <taxon>unclassified sequences</taxon>
        <taxon>metagenomes</taxon>
        <taxon>ecological metagenomes</taxon>
    </lineage>
</organism>
<evidence type="ECO:0000256" key="1">
    <source>
        <dbReference type="SAM" id="Phobius"/>
    </source>
</evidence>
<reference evidence="2" key="1">
    <citation type="submission" date="2019-08" db="EMBL/GenBank/DDBJ databases">
        <authorList>
            <person name="Kucharzyk K."/>
            <person name="Murdoch R.W."/>
            <person name="Higgins S."/>
            <person name="Loffler F."/>
        </authorList>
    </citation>
    <scope>NUCLEOTIDE SEQUENCE</scope>
</reference>
<protein>
    <submittedName>
        <fullName evidence="2">Uncharacterized protein</fullName>
    </submittedName>
</protein>
<name>A0A645AKU5_9ZZZZ</name>
<feature type="transmembrane region" description="Helical" evidence="1">
    <location>
        <begin position="16"/>
        <end position="45"/>
    </location>
</feature>
<dbReference type="EMBL" id="VSSQ01014298">
    <property type="protein sequence ID" value="MPM53358.1"/>
    <property type="molecule type" value="Genomic_DNA"/>
</dbReference>
<gene>
    <name evidence="2" type="ORF">SDC9_100125</name>
</gene>
<keyword evidence="1" id="KW-0472">Membrane</keyword>
<comment type="caution">
    <text evidence="2">The sequence shown here is derived from an EMBL/GenBank/DDBJ whole genome shotgun (WGS) entry which is preliminary data.</text>
</comment>
<keyword evidence="1" id="KW-1133">Transmembrane helix</keyword>
<dbReference type="AlphaFoldDB" id="A0A645AKU5"/>